<keyword evidence="5 13" id="KW-0479">Metal-binding</keyword>
<keyword evidence="7 13" id="KW-0460">Magnesium</keyword>
<evidence type="ECO:0000256" key="8">
    <source>
        <dbReference type="ARBA" id="ARBA00025164"/>
    </source>
</evidence>
<evidence type="ECO:0000313" key="17">
    <source>
        <dbReference type="Proteomes" id="UP000243978"/>
    </source>
</evidence>
<evidence type="ECO:0000256" key="5">
    <source>
        <dbReference type="ARBA" id="ARBA00022723"/>
    </source>
</evidence>
<evidence type="ECO:0000256" key="10">
    <source>
        <dbReference type="ARBA" id="ARBA00030308"/>
    </source>
</evidence>
<dbReference type="InterPro" id="IPR013024">
    <property type="entry name" value="GGCT-like"/>
</dbReference>
<evidence type="ECO:0000256" key="2">
    <source>
        <dbReference type="ARBA" id="ARBA00007482"/>
    </source>
</evidence>
<evidence type="ECO:0000256" key="14">
    <source>
        <dbReference type="PIRSR" id="PIRSR604385-3"/>
    </source>
</evidence>
<feature type="binding site" evidence="13">
    <location>
        <position position="329"/>
    </location>
    <ligand>
        <name>Mg(2+)</name>
        <dbReference type="ChEBI" id="CHEBI:18420"/>
        <label>1</label>
    </ligand>
</feature>
<dbReference type="PROSITE" id="PS00893">
    <property type="entry name" value="NUDIX_BOX"/>
    <property type="match status" value="1"/>
</dbReference>
<proteinExistence type="inferred from homology"/>
<dbReference type="GO" id="GO:0046872">
    <property type="term" value="F:metal ion binding"/>
    <property type="evidence" value="ECO:0007669"/>
    <property type="project" value="UniProtKB-KW"/>
</dbReference>
<evidence type="ECO:0000256" key="9">
    <source>
        <dbReference type="ARBA" id="ARBA00030162"/>
    </source>
</evidence>
<accession>A0A2T6BJE2</accession>
<dbReference type="InterPro" id="IPR020084">
    <property type="entry name" value="NUDIX_hydrolase_CS"/>
</dbReference>
<feature type="domain" description="Nudix hydrolase" evidence="15">
    <location>
        <begin position="219"/>
        <end position="363"/>
    </location>
</feature>
<comment type="cofactor">
    <cofactor evidence="1 13">
        <name>Mg(2+)</name>
        <dbReference type="ChEBI" id="CHEBI:18420"/>
    </cofactor>
</comment>
<dbReference type="GO" id="GO:0006753">
    <property type="term" value="P:nucleoside phosphate metabolic process"/>
    <property type="evidence" value="ECO:0007669"/>
    <property type="project" value="TreeGrafter"/>
</dbReference>
<dbReference type="Pfam" id="PF00293">
    <property type="entry name" value="NUDIX"/>
    <property type="match status" value="1"/>
</dbReference>
<dbReference type="OrthoDB" id="5292471at2"/>
<dbReference type="Proteomes" id="UP000243978">
    <property type="component" value="Unassembled WGS sequence"/>
</dbReference>
<evidence type="ECO:0000256" key="6">
    <source>
        <dbReference type="ARBA" id="ARBA00022801"/>
    </source>
</evidence>
<evidence type="ECO:0000259" key="15">
    <source>
        <dbReference type="PROSITE" id="PS51462"/>
    </source>
</evidence>
<dbReference type="InterPro" id="IPR000086">
    <property type="entry name" value="NUDIX_hydrolase_dom"/>
</dbReference>
<comment type="caution">
    <text evidence="16">The sequence shown here is derived from an EMBL/GenBank/DDBJ whole genome shotgun (WGS) entry which is preliminary data.</text>
</comment>
<evidence type="ECO:0000256" key="11">
    <source>
        <dbReference type="ARBA" id="ARBA00033056"/>
    </source>
</evidence>
<dbReference type="AlphaFoldDB" id="A0A2T6BJE2"/>
<dbReference type="Pfam" id="PF06094">
    <property type="entry name" value="GGACT"/>
    <property type="match status" value="1"/>
</dbReference>
<evidence type="ECO:0000256" key="3">
    <source>
        <dbReference type="ARBA" id="ARBA00012453"/>
    </source>
</evidence>
<gene>
    <name evidence="16" type="ORF">C8N43_0831</name>
</gene>
<comment type="similarity">
    <text evidence="2">Belongs to the Nudix hydrolase family. NudF subfamily.</text>
</comment>
<dbReference type="CDD" id="cd24155">
    <property type="entry name" value="NUDIX_ADPRase"/>
    <property type="match status" value="1"/>
</dbReference>
<evidence type="ECO:0000256" key="7">
    <source>
        <dbReference type="ARBA" id="ARBA00022842"/>
    </source>
</evidence>
<feature type="binding site" evidence="13">
    <location>
        <position position="261"/>
    </location>
    <ligand>
        <name>Mg(2+)</name>
        <dbReference type="ChEBI" id="CHEBI:18420"/>
        <label>1</label>
    </ligand>
</feature>
<dbReference type="PANTHER" id="PTHR11839">
    <property type="entry name" value="UDP/ADP-SUGAR PYROPHOSPHATASE"/>
    <property type="match status" value="1"/>
</dbReference>
<name>A0A2T6BJE2_9RHOB</name>
<dbReference type="GO" id="GO:0019144">
    <property type="term" value="F:ADP-sugar diphosphatase activity"/>
    <property type="evidence" value="ECO:0007669"/>
    <property type="project" value="TreeGrafter"/>
</dbReference>
<evidence type="ECO:0000256" key="12">
    <source>
        <dbReference type="ARBA" id="ARBA00049546"/>
    </source>
</evidence>
<dbReference type="SUPFAM" id="SSF55811">
    <property type="entry name" value="Nudix"/>
    <property type="match status" value="1"/>
</dbReference>
<dbReference type="InterPro" id="IPR036568">
    <property type="entry name" value="GGCT-like_sf"/>
</dbReference>
<comment type="catalytic activity">
    <reaction evidence="12">
        <text>ADP-D-ribose + H2O = D-ribose 5-phosphate + AMP + 2 H(+)</text>
        <dbReference type="Rhea" id="RHEA:10412"/>
        <dbReference type="ChEBI" id="CHEBI:15377"/>
        <dbReference type="ChEBI" id="CHEBI:15378"/>
        <dbReference type="ChEBI" id="CHEBI:57967"/>
        <dbReference type="ChEBI" id="CHEBI:78346"/>
        <dbReference type="ChEBI" id="CHEBI:456215"/>
        <dbReference type="EC" id="3.6.1.13"/>
    </reaction>
</comment>
<dbReference type="RefSeq" id="WP_158269904.1">
    <property type="nucleotide sequence ID" value="NZ_QBKS01000001.1"/>
</dbReference>
<dbReference type="PROSITE" id="PS51462">
    <property type="entry name" value="NUDIX"/>
    <property type="match status" value="1"/>
</dbReference>
<dbReference type="SUPFAM" id="SSF110857">
    <property type="entry name" value="Gamma-glutamyl cyclotransferase-like"/>
    <property type="match status" value="1"/>
</dbReference>
<dbReference type="NCBIfam" id="TIGR00052">
    <property type="entry name" value="nudix-type nucleoside diphosphatase, YffH/AdpP family"/>
    <property type="match status" value="1"/>
</dbReference>
<comment type="function">
    <text evidence="8">Acts on ADP-mannose and ADP-glucose as well as ADP-ribose. Prevents glycogen biosynthesis. The reaction catalyzed by this enzyme is a limiting step of the gluconeogenic process.</text>
</comment>
<feature type="binding site" evidence="13">
    <location>
        <position position="281"/>
    </location>
    <ligand>
        <name>Mg(2+)</name>
        <dbReference type="ChEBI" id="CHEBI:18420"/>
        <label>1</label>
    </ligand>
</feature>
<dbReference type="GO" id="GO:0005829">
    <property type="term" value="C:cytosol"/>
    <property type="evidence" value="ECO:0007669"/>
    <property type="project" value="TreeGrafter"/>
</dbReference>
<keyword evidence="17" id="KW-1185">Reference proteome</keyword>
<dbReference type="EC" id="3.6.1.13" evidence="3"/>
<feature type="binding site" evidence="13">
    <location>
        <position position="277"/>
    </location>
    <ligand>
        <name>Mg(2+)</name>
        <dbReference type="ChEBI" id="CHEBI:18420"/>
        <label>1</label>
    </ligand>
</feature>
<evidence type="ECO:0000256" key="1">
    <source>
        <dbReference type="ARBA" id="ARBA00001946"/>
    </source>
</evidence>
<evidence type="ECO:0000256" key="13">
    <source>
        <dbReference type="PIRSR" id="PIRSR604385-2"/>
    </source>
</evidence>
<dbReference type="InterPro" id="IPR015797">
    <property type="entry name" value="NUDIX_hydrolase-like_dom_sf"/>
</dbReference>
<dbReference type="GO" id="GO:0019693">
    <property type="term" value="P:ribose phosphate metabolic process"/>
    <property type="evidence" value="ECO:0007669"/>
    <property type="project" value="TreeGrafter"/>
</dbReference>
<feature type="short sequence motif" description="Nudix box" evidence="14">
    <location>
        <begin position="262"/>
        <end position="284"/>
    </location>
</feature>
<dbReference type="CDD" id="cd06661">
    <property type="entry name" value="GGCT_like"/>
    <property type="match status" value="1"/>
</dbReference>
<evidence type="ECO:0000256" key="4">
    <source>
        <dbReference type="ARBA" id="ARBA00013297"/>
    </source>
</evidence>
<reference evidence="16 17" key="1">
    <citation type="submission" date="2018-04" db="EMBL/GenBank/DDBJ databases">
        <title>Genomic Encyclopedia of Archaeal and Bacterial Type Strains, Phase II (KMG-II): from individual species to whole genera.</title>
        <authorList>
            <person name="Goeker M."/>
        </authorList>
    </citation>
    <scope>NUCLEOTIDE SEQUENCE [LARGE SCALE GENOMIC DNA]</scope>
    <source>
        <strain evidence="16 17">DSM 100977</strain>
    </source>
</reference>
<keyword evidence="6" id="KW-0378">Hydrolase</keyword>
<organism evidence="16 17">
    <name type="scientific">Litoreibacter ponti</name>
    <dbReference type="NCBI Taxonomy" id="1510457"/>
    <lineage>
        <taxon>Bacteria</taxon>
        <taxon>Pseudomonadati</taxon>
        <taxon>Pseudomonadota</taxon>
        <taxon>Alphaproteobacteria</taxon>
        <taxon>Rhodobacterales</taxon>
        <taxon>Roseobacteraceae</taxon>
        <taxon>Litoreibacter</taxon>
    </lineage>
</organism>
<dbReference type="Gene3D" id="3.90.79.10">
    <property type="entry name" value="Nucleoside Triphosphate Pyrophosphohydrolase"/>
    <property type="match status" value="1"/>
</dbReference>
<dbReference type="InterPro" id="IPR004385">
    <property type="entry name" value="NDP_pyrophosphatase"/>
</dbReference>
<evidence type="ECO:0000313" key="16">
    <source>
        <dbReference type="EMBL" id="PTX56179.1"/>
    </source>
</evidence>
<dbReference type="PANTHER" id="PTHR11839:SF5">
    <property type="entry name" value="ADP-RIBOSE PYROPHOSPHATASE"/>
    <property type="match status" value="1"/>
</dbReference>
<dbReference type="EMBL" id="QBKS01000001">
    <property type="protein sequence ID" value="PTX56179.1"/>
    <property type="molecule type" value="Genomic_DNA"/>
</dbReference>
<dbReference type="GO" id="GO:0047631">
    <property type="term" value="F:ADP-ribose diphosphatase activity"/>
    <property type="evidence" value="ECO:0007669"/>
    <property type="project" value="UniProtKB-EC"/>
</dbReference>
<protein>
    <recommendedName>
        <fullName evidence="4">ADP-ribose pyrophosphatase</fullName>
        <ecNumber evidence="3">3.6.1.13</ecNumber>
    </recommendedName>
    <alternativeName>
        <fullName evidence="9">ADP-ribose diphosphatase</fullName>
    </alternativeName>
    <alternativeName>
        <fullName evidence="11">ADP-ribose phosphohydrolase</fullName>
    </alternativeName>
    <alternativeName>
        <fullName evidence="10">Adenosine diphosphoribose pyrophosphatase</fullName>
    </alternativeName>
</protein>
<sequence length="376" mass="41246">MSRAPAPRDIVLFGTLRDPELLEIVLGRVAHLQPAYLSGHGVFVAEGQSFPLLAIADGAAEGGLLEGLTDEEIARLDWYEAPYGYALEPVTLTDGRTAQVYRPTDGQWQPGGAWSLSRWQAEQGPLAREAAREIMDLFGTVPLDTLQQRMSQIRSRAQARVNASREAPTAQLRRGLTRSDVDVLTHRQAYSNFFAVDELDIRHRRFDGGTQEVNRAVFVMADAVVVLPYDPVRDRVLVIEQMRVAPFVRGDKMPWVVETVAGRVDGGESPEDCAHREAQEEAGVSLSRLIKVSGNYPSPGAVTEFLHCYVGLAELGDAGGIGGLDSESEDIRSITVPFEDLMAGIAQGEVQSGPLILLALWLERERPRLRHDATSP</sequence>
<dbReference type="InterPro" id="IPR009288">
    <property type="entry name" value="AIG2-like_dom"/>
</dbReference>
<dbReference type="Gene3D" id="3.10.490.10">
    <property type="entry name" value="Gamma-glutamyl cyclotransferase-like"/>
    <property type="match status" value="1"/>
</dbReference>